<dbReference type="InterPro" id="IPR006439">
    <property type="entry name" value="HAD-SF_hydro_IA"/>
</dbReference>
<dbReference type="Pfam" id="PF00702">
    <property type="entry name" value="Hydrolase"/>
    <property type="match status" value="1"/>
</dbReference>
<dbReference type="Proteomes" id="UP000198688">
    <property type="component" value="Chromosome I"/>
</dbReference>
<protein>
    <submittedName>
        <fullName evidence="4">Putative hydrolase of the HAD superfamily</fullName>
    </submittedName>
</protein>
<name>A0A1H1ZYN8_9ACTN</name>
<dbReference type="GO" id="GO:0044281">
    <property type="term" value="P:small molecule metabolic process"/>
    <property type="evidence" value="ECO:0007669"/>
    <property type="project" value="UniProtKB-ARBA"/>
</dbReference>
<evidence type="ECO:0000256" key="1">
    <source>
        <dbReference type="ARBA" id="ARBA00001946"/>
    </source>
</evidence>
<dbReference type="GO" id="GO:0016787">
    <property type="term" value="F:hydrolase activity"/>
    <property type="evidence" value="ECO:0007669"/>
    <property type="project" value="UniProtKB-KW"/>
</dbReference>
<evidence type="ECO:0000256" key="2">
    <source>
        <dbReference type="ARBA" id="ARBA00022801"/>
    </source>
</evidence>
<dbReference type="Gene3D" id="1.20.120.710">
    <property type="entry name" value="Haloacid dehalogenase hydrolase-like domain"/>
    <property type="match status" value="1"/>
</dbReference>
<dbReference type="PANTHER" id="PTHR46470:SF4">
    <property type="entry name" value="5-AMINO-6-(5-PHOSPHO-D-RIBITYLAMINO)URACIL PHOSPHATASE YIGB"/>
    <property type="match status" value="1"/>
</dbReference>
<dbReference type="Gene3D" id="3.40.50.1000">
    <property type="entry name" value="HAD superfamily/HAD-like"/>
    <property type="match status" value="1"/>
</dbReference>
<dbReference type="PANTHER" id="PTHR46470">
    <property type="entry name" value="N-ACYLNEURAMINATE-9-PHOSPHATASE"/>
    <property type="match status" value="1"/>
</dbReference>
<dbReference type="AlphaFoldDB" id="A0A1H1ZYN8"/>
<dbReference type="NCBIfam" id="TIGR01549">
    <property type="entry name" value="HAD-SF-IA-v1"/>
    <property type="match status" value="1"/>
</dbReference>
<dbReference type="SFLD" id="SFLDG01129">
    <property type="entry name" value="C1.5:_HAD__Beta-PGM__Phosphata"/>
    <property type="match status" value="1"/>
</dbReference>
<proteinExistence type="predicted"/>
<evidence type="ECO:0000313" key="4">
    <source>
        <dbReference type="EMBL" id="SDT38657.1"/>
    </source>
</evidence>
<dbReference type="InterPro" id="IPR051400">
    <property type="entry name" value="HAD-like_hydrolase"/>
</dbReference>
<dbReference type="SUPFAM" id="SSF56784">
    <property type="entry name" value="HAD-like"/>
    <property type="match status" value="1"/>
</dbReference>
<keyword evidence="5" id="KW-1185">Reference proteome</keyword>
<organism evidence="4 5">
    <name type="scientific">Actinoplanes derwentensis</name>
    <dbReference type="NCBI Taxonomy" id="113562"/>
    <lineage>
        <taxon>Bacteria</taxon>
        <taxon>Bacillati</taxon>
        <taxon>Actinomycetota</taxon>
        <taxon>Actinomycetes</taxon>
        <taxon>Micromonosporales</taxon>
        <taxon>Micromonosporaceae</taxon>
        <taxon>Actinoplanes</taxon>
    </lineage>
</organism>
<dbReference type="PRINTS" id="PR00413">
    <property type="entry name" value="HADHALOGNASE"/>
</dbReference>
<gene>
    <name evidence="4" type="ORF">SAMN04489716_3562</name>
</gene>
<dbReference type="OrthoDB" id="9810501at2"/>
<keyword evidence="3" id="KW-0460">Magnesium</keyword>
<dbReference type="STRING" id="113562.SAMN04489716_3562"/>
<dbReference type="InterPro" id="IPR023214">
    <property type="entry name" value="HAD_sf"/>
</dbReference>
<dbReference type="EMBL" id="LT629758">
    <property type="protein sequence ID" value="SDT38657.1"/>
    <property type="molecule type" value="Genomic_DNA"/>
</dbReference>
<reference evidence="4 5" key="1">
    <citation type="submission" date="2016-10" db="EMBL/GenBank/DDBJ databases">
        <authorList>
            <person name="de Groot N.N."/>
        </authorList>
    </citation>
    <scope>NUCLEOTIDE SEQUENCE [LARGE SCALE GENOMIC DNA]</scope>
    <source>
        <strain evidence="4 5">DSM 43941</strain>
    </source>
</reference>
<dbReference type="SFLD" id="SFLDS00003">
    <property type="entry name" value="Haloacid_Dehalogenase"/>
    <property type="match status" value="1"/>
</dbReference>
<dbReference type="InterPro" id="IPR036412">
    <property type="entry name" value="HAD-like_sf"/>
</dbReference>
<comment type="cofactor">
    <cofactor evidence="1">
        <name>Mg(2+)</name>
        <dbReference type="ChEBI" id="CHEBI:18420"/>
    </cofactor>
</comment>
<dbReference type="NCBIfam" id="TIGR01509">
    <property type="entry name" value="HAD-SF-IA-v3"/>
    <property type="match status" value="1"/>
</dbReference>
<dbReference type="RefSeq" id="WP_092545663.1">
    <property type="nucleotide sequence ID" value="NZ_BOMJ01000010.1"/>
</dbReference>
<accession>A0A1H1ZYN8</accession>
<sequence length="221" mass="24065">MRAVLFDLDETLVDQVTAARAAAVGWAAAQGIEDAGVYDRWAAVSERHYARWQRREITFQGQRRERVREFLGRELSDADADALFAGYLERYEAGWTAYDDALPTLHRFRDAGRIVAVLTNGDEDQQRDKLERTGLASAVDVLIASSALPAGKPDPRAFHHALALLGVAPEQALMIGDSLAKDVHGALAAGLPAILLDRYGAHPDAGVPTIRTLNEAPTALR</sequence>
<keyword evidence="2 4" id="KW-0378">Hydrolase</keyword>
<evidence type="ECO:0000256" key="3">
    <source>
        <dbReference type="ARBA" id="ARBA00022842"/>
    </source>
</evidence>
<evidence type="ECO:0000313" key="5">
    <source>
        <dbReference type="Proteomes" id="UP000198688"/>
    </source>
</evidence>